<name>A0ACC0NND6_RHOML</name>
<gene>
    <name evidence="1" type="ORF">RHMOL_Rhmol05G0131700</name>
</gene>
<keyword evidence="2" id="KW-1185">Reference proteome</keyword>
<protein>
    <submittedName>
        <fullName evidence="1">Uncharacterized protein</fullName>
    </submittedName>
</protein>
<reference evidence="1" key="1">
    <citation type="submission" date="2022-02" db="EMBL/GenBank/DDBJ databases">
        <title>Plant Genome Project.</title>
        <authorList>
            <person name="Zhang R.-G."/>
        </authorList>
    </citation>
    <scope>NUCLEOTIDE SEQUENCE</scope>
    <source>
        <strain evidence="1">AT1</strain>
    </source>
</reference>
<dbReference type="EMBL" id="CM046392">
    <property type="protein sequence ID" value="KAI8554887.1"/>
    <property type="molecule type" value="Genomic_DNA"/>
</dbReference>
<evidence type="ECO:0000313" key="2">
    <source>
        <dbReference type="Proteomes" id="UP001062846"/>
    </source>
</evidence>
<comment type="caution">
    <text evidence="1">The sequence shown here is derived from an EMBL/GenBank/DDBJ whole genome shotgun (WGS) entry which is preliminary data.</text>
</comment>
<dbReference type="Proteomes" id="UP001062846">
    <property type="component" value="Chromosome 5"/>
</dbReference>
<organism evidence="1 2">
    <name type="scientific">Rhododendron molle</name>
    <name type="common">Chinese azalea</name>
    <name type="synonym">Azalea mollis</name>
    <dbReference type="NCBI Taxonomy" id="49168"/>
    <lineage>
        <taxon>Eukaryota</taxon>
        <taxon>Viridiplantae</taxon>
        <taxon>Streptophyta</taxon>
        <taxon>Embryophyta</taxon>
        <taxon>Tracheophyta</taxon>
        <taxon>Spermatophyta</taxon>
        <taxon>Magnoliopsida</taxon>
        <taxon>eudicotyledons</taxon>
        <taxon>Gunneridae</taxon>
        <taxon>Pentapetalae</taxon>
        <taxon>asterids</taxon>
        <taxon>Ericales</taxon>
        <taxon>Ericaceae</taxon>
        <taxon>Ericoideae</taxon>
        <taxon>Rhodoreae</taxon>
        <taxon>Rhododendron</taxon>
    </lineage>
</organism>
<accession>A0ACC0NND6</accession>
<sequence>MVAFQSASPSSSRCCCYQHRYSADVNAAYRDRDASDEDGDVEDVDGDGGWICDGNDCRRDAKRFVIQICFEFGDNGKGFHLLWK</sequence>
<proteinExistence type="predicted"/>
<evidence type="ECO:0000313" key="1">
    <source>
        <dbReference type="EMBL" id="KAI8554887.1"/>
    </source>
</evidence>